<organism evidence="2 3">
    <name type="scientific">Nitzschia inconspicua</name>
    <dbReference type="NCBI Taxonomy" id="303405"/>
    <lineage>
        <taxon>Eukaryota</taxon>
        <taxon>Sar</taxon>
        <taxon>Stramenopiles</taxon>
        <taxon>Ochrophyta</taxon>
        <taxon>Bacillariophyta</taxon>
        <taxon>Bacillariophyceae</taxon>
        <taxon>Bacillariophycidae</taxon>
        <taxon>Bacillariales</taxon>
        <taxon>Bacillariaceae</taxon>
        <taxon>Nitzschia</taxon>
    </lineage>
</organism>
<feature type="region of interest" description="Disordered" evidence="1">
    <location>
        <begin position="1"/>
        <end position="26"/>
    </location>
</feature>
<dbReference type="EMBL" id="JAGRRH010000006">
    <property type="protein sequence ID" value="KAG7368259.1"/>
    <property type="molecule type" value="Genomic_DNA"/>
</dbReference>
<reference evidence="2" key="1">
    <citation type="journal article" date="2021" name="Sci. Rep.">
        <title>Diploid genomic architecture of Nitzschia inconspicua, an elite biomass production diatom.</title>
        <authorList>
            <person name="Oliver A."/>
            <person name="Podell S."/>
            <person name="Pinowska A."/>
            <person name="Traller J.C."/>
            <person name="Smith S.R."/>
            <person name="McClure R."/>
            <person name="Beliaev A."/>
            <person name="Bohutskyi P."/>
            <person name="Hill E.A."/>
            <person name="Rabines A."/>
            <person name="Zheng H."/>
            <person name="Allen L.Z."/>
            <person name="Kuo A."/>
            <person name="Grigoriev I.V."/>
            <person name="Allen A.E."/>
            <person name="Hazlebeck D."/>
            <person name="Allen E.E."/>
        </authorList>
    </citation>
    <scope>NUCLEOTIDE SEQUENCE</scope>
    <source>
        <strain evidence="2">Hildebrandi</strain>
    </source>
</reference>
<evidence type="ECO:0000313" key="3">
    <source>
        <dbReference type="Proteomes" id="UP000693970"/>
    </source>
</evidence>
<reference evidence="2" key="2">
    <citation type="submission" date="2021-04" db="EMBL/GenBank/DDBJ databases">
        <authorList>
            <person name="Podell S."/>
        </authorList>
    </citation>
    <scope>NUCLEOTIDE SEQUENCE</scope>
    <source>
        <strain evidence="2">Hildebrandi</strain>
    </source>
</reference>
<protein>
    <submittedName>
        <fullName evidence="2">Uncharacterized protein</fullName>
    </submittedName>
</protein>
<dbReference type="OrthoDB" id="46626at2759"/>
<name>A0A9K3LUI5_9STRA</name>
<proteinExistence type="predicted"/>
<gene>
    <name evidence="2" type="ORF">IV203_031002</name>
</gene>
<sequence>MASATIIVTPSPKDSCSSNDLWTSSDWTTMDEDDDEDMMMMVVVDGGETLSATSHQEASKVLEEWQSDNSVVESAAAPVVVVVSPSTTVFAMNSPSHSAAAVSDNDEDDEDLPEDIQTLMEVDEEIGSNFLDEEVFGGAAAAVAAIESPPIPASFYCASPTGPLEEFDGYYCSYGCSAAPIIDENDDRFLAPLLDEDDHDAIVMALDSVLVEVITTQNINFDPNAPFDEKRYQQVHEKLAECMKKTQETRKCLTMKNLKTEKYSRSKTVKGVISSIEKSSRQLEKYLQSVQKAMA</sequence>
<accession>A0A9K3LUI5</accession>
<comment type="caution">
    <text evidence="2">The sequence shown here is derived from an EMBL/GenBank/DDBJ whole genome shotgun (WGS) entry which is preliminary data.</text>
</comment>
<keyword evidence="3" id="KW-1185">Reference proteome</keyword>
<evidence type="ECO:0000256" key="1">
    <source>
        <dbReference type="SAM" id="MobiDB-lite"/>
    </source>
</evidence>
<evidence type="ECO:0000313" key="2">
    <source>
        <dbReference type="EMBL" id="KAG7368259.1"/>
    </source>
</evidence>
<dbReference type="Proteomes" id="UP000693970">
    <property type="component" value="Unassembled WGS sequence"/>
</dbReference>
<dbReference type="AlphaFoldDB" id="A0A9K3LUI5"/>